<proteinExistence type="predicted"/>
<evidence type="ECO:0000313" key="2">
    <source>
        <dbReference type="Proteomes" id="UP000307720"/>
    </source>
</evidence>
<evidence type="ECO:0000313" key="1">
    <source>
        <dbReference type="EMBL" id="TGX99260.1"/>
    </source>
</evidence>
<protein>
    <submittedName>
        <fullName evidence="1">DUF4091 domain-containing protein</fullName>
    </submittedName>
</protein>
<sequence>MKGEKRIFKTIMSVLLAVAVCIAAFPFSEKRVCAEGIREYTIMSRDVTGETDVFAYYPSSKWRTGQINEYFTSEPVDTQIANGAAASDIYYTVKFVGIGAVLYGYKAPAHGASVKVFVDDEEKGSFDSYAAQRTSEDVELWRVDGLEDKEHILKVVATGGRNNAVTNAANTHIEVTKAVITVPVGTATGIVLDQDSYNIRKGESVKLTYQFQPEGAQRPDDLVFVSGDTSVAEIDEQAVITAKGVGETEITVSSESGKFSKSVRLTVLEQKDDLDAMFVDSGDQYQQKAYERLRTGEKERSRQEWAWKNDRAVSEIAVLSKGKNLENVSVSVTDLQSVSASIPASQVELSFVREVKAYTGHAGWYAQNKAMRPPTGDREYFPEVIYSGDPVDVDSERIQLVWVETSVPENTPAGVYKGKITISAENTEETVELDYAVEVQNAVLPDPQDYLFDVEYWSHPYNVAYYYEVEPFSDEHLELLRQHMELYKSLGGHAITASIVEEAWDGQTYGGGNDIHYPSMIKWIKNTDGSWRFDYTHFDKWVELNLEIGIADKIICYSMMPWDNVVKYTDEASGTMMQMRAQPGNAVQYAEVWQPFMEDFVRHLDEKGWFDRTYIGFDERTGMATALNLIDSVQNKDGNVLKKSAAFNDFQSNKAVFDRLDSASVGLQQIRDHLEGFKQQIVERRDNGKELTLYTATEHVPNSFTKSNPVESYWTIMYAGSLNTTGFLRWAYDAWVEDPLEESTHWSFPAGDCFLVYPSEKDAEVKESKFSIRLAKLNEGVRDINKLYMMREEYPELAAKADKILENVSGDEIGDYEYSTMAPTDSWGRQAKWLTEKGKKDMLSDMAAVKQGLYEFTKEYTTKKYPGTIQEIEILGADEKEFECGETLQLSMRVEPSTAAQSEVSWSSSNPSVASVDGKGLVTMKSAGEAVITAASAENANIMQSIKVRVVSSEAKEELNRQTDAIAKLPKDKYTADTWKKVEVALAEANAVLKKTDATPQEIKIALDNLKKAVDGLKLAEAKPPVDIPVKPTPALEKGKEYSVGALKYVILSTSPAKAALSGSKSKSLKTLKMTPEVTVNGVKCKVTGIQAKAFRNCRNLKSAVIGANVTTIGKQAFYGCKKLSKINFKGKKAPKLGKQAFKGTAKKVKVLAVKMKKKQRQAFMKKLKKAGMRTIK</sequence>
<organism evidence="1 2">
    <name type="scientific">Hominisplanchenecus murintestinalis</name>
    <dbReference type="NCBI Taxonomy" id="2941517"/>
    <lineage>
        <taxon>Bacteria</taxon>
        <taxon>Bacillati</taxon>
        <taxon>Bacillota</taxon>
        <taxon>Clostridia</taxon>
        <taxon>Lachnospirales</taxon>
        <taxon>Lachnospiraceae</taxon>
        <taxon>Hominisplanchenecus</taxon>
    </lineage>
</organism>
<keyword evidence="2" id="KW-1185">Reference proteome</keyword>
<dbReference type="EMBL" id="SRZB01000009">
    <property type="protein sequence ID" value="TGX99260.1"/>
    <property type="molecule type" value="Genomic_DNA"/>
</dbReference>
<reference evidence="1" key="1">
    <citation type="submission" date="2019-04" db="EMBL/GenBank/DDBJ databases">
        <title>Microbes associate with the intestines of laboratory mice.</title>
        <authorList>
            <person name="Navarre W."/>
            <person name="Wong E."/>
            <person name="Huang K."/>
            <person name="Tropini C."/>
            <person name="Ng K."/>
            <person name="Yu B."/>
        </authorList>
    </citation>
    <scope>NUCLEOTIDE SEQUENCE</scope>
    <source>
        <strain evidence="1">NM72_1-8</strain>
    </source>
</reference>
<accession>A0AC61R0H6</accession>
<dbReference type="Proteomes" id="UP000307720">
    <property type="component" value="Unassembled WGS sequence"/>
</dbReference>
<name>A0AC61R0H6_9FIRM</name>
<gene>
    <name evidence="1" type="ORF">E5357_06540</name>
</gene>
<comment type="caution">
    <text evidence="1">The sequence shown here is derived from an EMBL/GenBank/DDBJ whole genome shotgun (WGS) entry which is preliminary data.</text>
</comment>